<sequence>MKISQKTRSLFWIALVVCVLALSWIGLAQFYPETNTLRYLPDRIFRIVKILTGSDPIGSAVEPENVPVALIIVKILITIFLLRALLKIVESVFHEQYTQLRIACKTGHLIVLGIGNRGSRILKDYQAQTHQTAVAVEPKNDHENLPALRRDGHAIVIGNASDAETLKTAGALKAKTVICFDENEHTSIQAAGILATLAANRRAPYPLQCFVHLNNPRLVEIFRHHAQRQGARSLDIRFFNLHKMIARQFFHHLPGLLADTLHRPDANIGFLLFGFGPSAQALLIQAMRVFHLLPGQSSHWHIFAANIAAERARFHDHYPQIGQITSLQFSEDTGCYAQLLLQATAHQPDDAQTVVICAGEDERANLLAAAELLSASATQDFPIFLRNASSQAMSRLLSQQANTRLHFFGDDDDFCKYELITGARQDDLARAIHNDYLRQIRGGASESSVYQTAWDELSEEAKDANRAQADHIIYKLLLTGRPEAIQSPADLQFNPQEIEMLAMVEHERWAAHRYLNGWQYGEKRDDIHKRHPSLSAWETLSDGEKQKDRDTILRLPQILHAVQNRGLSI</sequence>
<dbReference type="Pfam" id="PF02026">
    <property type="entry name" value="RyR"/>
    <property type="match status" value="1"/>
</dbReference>
<keyword evidence="4" id="KW-1185">Reference proteome</keyword>
<evidence type="ECO:0000313" key="3">
    <source>
        <dbReference type="EMBL" id="MFA9950376.1"/>
    </source>
</evidence>
<reference evidence="4" key="1">
    <citation type="submission" date="2024-06" db="EMBL/GenBank/DDBJ databases">
        <title>Radixoralia hellwigii gen. nov., sp nov., isolated from a root canal in the human oral cavity.</title>
        <authorList>
            <person name="Bartsch S."/>
            <person name="Wittmer A."/>
            <person name="Schulz A.-K."/>
            <person name="Neumann-Schaal M."/>
            <person name="Wolf J."/>
            <person name="Gronow S."/>
            <person name="Tennert C."/>
            <person name="Haecker G."/>
            <person name="Cieplik F."/>
            <person name="Al-Ahmad A."/>
        </authorList>
    </citation>
    <scope>NUCLEOTIDE SEQUENCE [LARGE SCALE GENOMIC DNA]</scope>
    <source>
        <strain evidence="4">Wk13</strain>
    </source>
</reference>
<dbReference type="InterPro" id="IPR003148">
    <property type="entry name" value="RCK_N"/>
</dbReference>
<organism evidence="3 4">
    <name type="scientific">Dentiradicibacter hellwigii</name>
    <dbReference type="NCBI Taxonomy" id="3149053"/>
    <lineage>
        <taxon>Bacteria</taxon>
        <taxon>Pseudomonadati</taxon>
        <taxon>Pseudomonadota</taxon>
        <taxon>Betaproteobacteria</taxon>
        <taxon>Rhodocyclales</taxon>
        <taxon>Rhodocyclaceae</taxon>
        <taxon>Dentiradicibacter</taxon>
    </lineage>
</organism>
<name>A0ABV4UFJ4_9RHOO</name>
<evidence type="ECO:0000259" key="1">
    <source>
        <dbReference type="Pfam" id="PF02026"/>
    </source>
</evidence>
<dbReference type="InterPro" id="IPR003032">
    <property type="entry name" value="Ryanodine_rcpt"/>
</dbReference>
<dbReference type="SUPFAM" id="SSF51735">
    <property type="entry name" value="NAD(P)-binding Rossmann-fold domains"/>
    <property type="match status" value="1"/>
</dbReference>
<dbReference type="Pfam" id="PF02254">
    <property type="entry name" value="TrkA_N"/>
    <property type="match status" value="1"/>
</dbReference>
<proteinExistence type="predicted"/>
<dbReference type="PANTHER" id="PTHR43833:SF11">
    <property type="entry name" value="VOLTAGE-GATED POTASSIUM CHANNEL KCH"/>
    <property type="match status" value="1"/>
</dbReference>
<dbReference type="PANTHER" id="PTHR43833">
    <property type="entry name" value="POTASSIUM CHANNEL PROTEIN 2-RELATED-RELATED"/>
    <property type="match status" value="1"/>
</dbReference>
<feature type="domain" description="Ryanodine receptor Ryr" evidence="1">
    <location>
        <begin position="498"/>
        <end position="560"/>
    </location>
</feature>
<protein>
    <submittedName>
        <fullName evidence="3">RyR domain-containing protein</fullName>
    </submittedName>
</protein>
<dbReference type="RefSeq" id="WP_418891435.1">
    <property type="nucleotide sequence ID" value="NZ_JBEUWX010000002.1"/>
</dbReference>
<dbReference type="Gene3D" id="6.20.350.10">
    <property type="match status" value="1"/>
</dbReference>
<accession>A0ABV4UFJ4</accession>
<dbReference type="Proteomes" id="UP001574673">
    <property type="component" value="Unassembled WGS sequence"/>
</dbReference>
<dbReference type="InterPro" id="IPR036291">
    <property type="entry name" value="NAD(P)-bd_dom_sf"/>
</dbReference>
<dbReference type="Gene3D" id="3.40.50.720">
    <property type="entry name" value="NAD(P)-binding Rossmann-like Domain"/>
    <property type="match status" value="1"/>
</dbReference>
<gene>
    <name evidence="3" type="ORF">ABCS64_08635</name>
</gene>
<evidence type="ECO:0000313" key="4">
    <source>
        <dbReference type="Proteomes" id="UP001574673"/>
    </source>
</evidence>
<feature type="domain" description="RCK N-terminal" evidence="2">
    <location>
        <begin position="110"/>
        <end position="223"/>
    </location>
</feature>
<evidence type="ECO:0000259" key="2">
    <source>
        <dbReference type="Pfam" id="PF02254"/>
    </source>
</evidence>
<dbReference type="EMBL" id="JBEUWX010000002">
    <property type="protein sequence ID" value="MFA9950376.1"/>
    <property type="molecule type" value="Genomic_DNA"/>
</dbReference>
<comment type="caution">
    <text evidence="3">The sequence shown here is derived from an EMBL/GenBank/DDBJ whole genome shotgun (WGS) entry which is preliminary data.</text>
</comment>
<dbReference type="InterPro" id="IPR050721">
    <property type="entry name" value="Trk_Ktr_HKT_K-transport"/>
</dbReference>